<evidence type="ECO:0000313" key="1">
    <source>
        <dbReference type="EMBL" id="RMB80381.1"/>
    </source>
</evidence>
<dbReference type="AlphaFoldDB" id="A0A3M0HSE9"/>
<name>A0A3M0HSE9_9ACTN</name>
<dbReference type="Proteomes" id="UP000270471">
    <property type="component" value="Unassembled WGS sequence"/>
</dbReference>
<proteinExistence type="predicted"/>
<sequence length="77" mass="8320">MLRPLHDAVALNVVRSVDSPAEIPDLTDHYVDALAALVDAKLHAREPARRVQLVDLMGALQQSVRDARAARGQPDGS</sequence>
<keyword evidence="2" id="KW-1185">Reference proteome</keyword>
<comment type="caution">
    <text evidence="1">The sequence shown here is derived from an EMBL/GenBank/DDBJ whole genome shotgun (WGS) entry which is preliminary data.</text>
</comment>
<accession>A0A3M0HSE9</accession>
<gene>
    <name evidence="1" type="ORF">CTZ28_40435</name>
</gene>
<reference evidence="1 2" key="1">
    <citation type="submission" date="2017-11" db="EMBL/GenBank/DDBJ databases">
        <title>Draft genome of actinobacteria isolated from guarana (Paullinia cupana (Mart.) Ducke.</title>
        <authorList>
            <person name="Siqueira K.A."/>
            <person name="Liotti R.G."/>
            <person name="Mendes T.A.O."/>
            <person name="Soares M.A."/>
        </authorList>
    </citation>
    <scope>NUCLEOTIDE SEQUENCE [LARGE SCALE GENOMIC DNA]</scope>
    <source>
        <strain evidence="1 2">193</strain>
    </source>
</reference>
<protein>
    <submittedName>
        <fullName evidence="1">Uncharacterized protein</fullName>
    </submittedName>
</protein>
<organism evidence="1 2">
    <name type="scientific">Streptomyces shenzhenensis</name>
    <dbReference type="NCBI Taxonomy" id="943815"/>
    <lineage>
        <taxon>Bacteria</taxon>
        <taxon>Bacillati</taxon>
        <taxon>Actinomycetota</taxon>
        <taxon>Actinomycetes</taxon>
        <taxon>Kitasatosporales</taxon>
        <taxon>Streptomycetaceae</taxon>
        <taxon>Streptomyces</taxon>
    </lineage>
</organism>
<evidence type="ECO:0000313" key="2">
    <source>
        <dbReference type="Proteomes" id="UP000270471"/>
    </source>
</evidence>
<dbReference type="EMBL" id="PENI01000043">
    <property type="protein sequence ID" value="RMB80381.1"/>
    <property type="molecule type" value="Genomic_DNA"/>
</dbReference>
<dbReference type="RefSeq" id="WP_121894800.1">
    <property type="nucleotide sequence ID" value="NZ_PENI01000043.1"/>
</dbReference>